<feature type="compositionally biased region" description="Basic and acidic residues" evidence="1">
    <location>
        <begin position="147"/>
        <end position="204"/>
    </location>
</feature>
<proteinExistence type="predicted"/>
<feature type="compositionally biased region" description="Low complexity" evidence="1">
    <location>
        <begin position="125"/>
        <end position="137"/>
    </location>
</feature>
<feature type="region of interest" description="Disordered" evidence="1">
    <location>
        <begin position="1"/>
        <end position="98"/>
    </location>
</feature>
<feature type="compositionally biased region" description="Basic and acidic residues" evidence="1">
    <location>
        <begin position="60"/>
        <end position="76"/>
    </location>
</feature>
<gene>
    <name evidence="2" type="ORF">OOU_Y34scaffold00451g14</name>
</gene>
<feature type="region of interest" description="Disordered" evidence="1">
    <location>
        <begin position="118"/>
        <end position="239"/>
    </location>
</feature>
<dbReference type="AlphaFoldDB" id="A0AA97P1J5"/>
<organism evidence="2">
    <name type="scientific">Pyricularia oryzae (strain Y34)</name>
    <name type="common">Rice blast fungus</name>
    <name type="synonym">Magnaporthe oryzae</name>
    <dbReference type="NCBI Taxonomy" id="1143189"/>
    <lineage>
        <taxon>Eukaryota</taxon>
        <taxon>Fungi</taxon>
        <taxon>Dikarya</taxon>
        <taxon>Ascomycota</taxon>
        <taxon>Pezizomycotina</taxon>
        <taxon>Sordariomycetes</taxon>
        <taxon>Sordariomycetidae</taxon>
        <taxon>Magnaporthales</taxon>
        <taxon>Pyriculariaceae</taxon>
        <taxon>Pyricularia</taxon>
    </lineage>
</organism>
<dbReference type="Proteomes" id="UP000011086">
    <property type="component" value="Unassembled WGS sequence"/>
</dbReference>
<evidence type="ECO:0000256" key="1">
    <source>
        <dbReference type="SAM" id="MobiDB-lite"/>
    </source>
</evidence>
<name>A0AA97P1J5_PYRO3</name>
<accession>A0AA97P1J5</accession>
<reference evidence="2" key="1">
    <citation type="journal article" date="2012" name="PLoS Genet.">
        <title>Comparative analysis of the genomes of two field isolates of the rice blast fungus Magnaporthe oryzae.</title>
        <authorList>
            <person name="Xue M."/>
            <person name="Yang J."/>
            <person name="Li Z."/>
            <person name="Hu S."/>
            <person name="Yao N."/>
            <person name="Dean R.A."/>
            <person name="Zhao W."/>
            <person name="Shen M."/>
            <person name="Zhang H."/>
            <person name="Li C."/>
            <person name="Liu L."/>
            <person name="Cao L."/>
            <person name="Xu X."/>
            <person name="Xing Y."/>
            <person name="Hsiang T."/>
            <person name="Zhang Z."/>
            <person name="Xu J.R."/>
            <person name="Peng Y.L."/>
        </authorList>
    </citation>
    <scope>NUCLEOTIDE SEQUENCE</scope>
    <source>
        <strain evidence="2">Y34</strain>
    </source>
</reference>
<dbReference type="EMBL" id="JH793893">
    <property type="protein sequence ID" value="ELQ40288.1"/>
    <property type="molecule type" value="Genomic_DNA"/>
</dbReference>
<evidence type="ECO:0000313" key="2">
    <source>
        <dbReference type="EMBL" id="ELQ40288.1"/>
    </source>
</evidence>
<protein>
    <submittedName>
        <fullName evidence="2">Uncharacterized protein</fullName>
    </submittedName>
</protein>
<sequence length="239" mass="23918">MASEAPPATTSITEPGASDKPPVDPTTDSATGGGDDSSATTKDNGAAAATSTTPAPVADIEDKAKSETTDAPKEPIKPAVTEEGAKQTPAVTADSASKPTVGIASAVASAVPAAPAQLPVPAPVTAPSSAPEPAKAATNGSATAEALETKNDDAKVGDKRSAEEPAAKENSDGPVTKVKDAVKKAVEPLAKKMKTDDNVEKAEPENGTNGVKRGKSKREKKPAAPVGRTERKTRSQGPL</sequence>
<feature type="compositionally biased region" description="Low complexity" evidence="1">
    <location>
        <begin position="46"/>
        <end position="58"/>
    </location>
</feature>